<dbReference type="PANTHER" id="PTHR23099">
    <property type="entry name" value="TRANSCRIPTIONAL REGULATOR"/>
    <property type="match status" value="1"/>
</dbReference>
<feature type="region of interest" description="Disordered" evidence="5">
    <location>
        <begin position="213"/>
        <end position="234"/>
    </location>
</feature>
<evidence type="ECO:0000259" key="6">
    <source>
        <dbReference type="PROSITE" id="PS50102"/>
    </source>
</evidence>
<dbReference type="Gramene" id="PRQ35829">
    <property type="protein sequence ID" value="PRQ35829"/>
    <property type="gene ID" value="RchiOBHm_Chr4g0384741"/>
</dbReference>
<evidence type="ECO:0000256" key="2">
    <source>
        <dbReference type="ARBA" id="ARBA00022884"/>
    </source>
</evidence>
<sequence>MMEVEQGGGRERIFVGGLGESVTEDDLQRLFTGVGGSVDGIDIIRTKGRSFAYVDFLPCSDKSLSKLFATYNGCVWKGGKLKLHKAKEHYLVRLRREWAELENAQLAAEIKHHTTQEAKTASQHSTKQLRLFFPALRTVKALPFSGTGKHKYSFQRVQVPSLPLHFCDCEEHAVFDPSPDQQNQLPDHVINDKELSIMNKVMDKLLQKELEHVSDDADHNTTASPLPRPLPSQQHGELYLPTEAEAEQDDLIINIVSSKHEENILSALEELRSSGTQVCSKINGPPNKKRKSLLNKSYNETELEPDIPGSKTDSKSQPDKPELGVQQSTAPVSWSQKCSWRQLVGHRDNSGFSVSHILTGRSSSSDQMEPKSGSSDVHQSEDLASDGNSEGQLSEMEPLKGRSEHKPTKSVSDSYESGRVPSWRQELSLTQLTDENTGSVTEQAQPNSGSGAFEVSHSDSKNQDLARDGNLEGQLCEMEPVEENADPQPQNALSNSTKSGRGASWRQKSSWTQLINDNTGSSFSITQVLPAGISFKQQGFQKPRGVEVMSSFGSKLKETVKQDKNKLTRGESSSLGIIGKEGDGLPRSTPKENQQIIAGNDNAPDLGKICDLTPKQASTGTVDKGKTCLFVRSAASLNEWAKAKAALSGSRKRKNSNK</sequence>
<dbReference type="EMBL" id="PDCK01000042">
    <property type="protein sequence ID" value="PRQ35829.1"/>
    <property type="molecule type" value="Genomic_DNA"/>
</dbReference>
<feature type="compositionally biased region" description="Polar residues" evidence="5">
    <location>
        <begin position="425"/>
        <end position="450"/>
    </location>
</feature>
<keyword evidence="2 4" id="KW-0694">RNA-binding</keyword>
<feature type="compositionally biased region" description="Basic and acidic residues" evidence="5">
    <location>
        <begin position="456"/>
        <end position="470"/>
    </location>
</feature>
<feature type="compositionally biased region" description="Polar residues" evidence="5">
    <location>
        <begin position="487"/>
        <end position="499"/>
    </location>
</feature>
<dbReference type="InterPro" id="IPR012677">
    <property type="entry name" value="Nucleotide-bd_a/b_plait_sf"/>
</dbReference>
<dbReference type="Proteomes" id="UP000238479">
    <property type="component" value="Chromosome 4"/>
</dbReference>
<dbReference type="Gene3D" id="3.30.70.330">
    <property type="match status" value="1"/>
</dbReference>
<dbReference type="GO" id="GO:0005730">
    <property type="term" value="C:nucleolus"/>
    <property type="evidence" value="ECO:0007669"/>
    <property type="project" value="UniProtKB-SubCell"/>
</dbReference>
<dbReference type="GO" id="GO:0003723">
    <property type="term" value="F:RNA binding"/>
    <property type="evidence" value="ECO:0007669"/>
    <property type="project" value="UniProtKB-UniRule"/>
</dbReference>
<accession>A0A2P6QNS0</accession>
<reference evidence="7 8" key="1">
    <citation type="journal article" date="2018" name="Nat. Genet.">
        <title>The Rosa genome provides new insights in the design of modern roses.</title>
        <authorList>
            <person name="Bendahmane M."/>
        </authorList>
    </citation>
    <scope>NUCLEOTIDE SEQUENCE [LARGE SCALE GENOMIC DNA]</scope>
    <source>
        <strain evidence="8">cv. Old Blush</strain>
    </source>
</reference>
<dbReference type="Pfam" id="PF00076">
    <property type="entry name" value="RRM_1"/>
    <property type="match status" value="1"/>
</dbReference>
<comment type="caution">
    <text evidence="7">The sequence shown here is derived from an EMBL/GenBank/DDBJ whole genome shotgun (WGS) entry which is preliminary data.</text>
</comment>
<dbReference type="InterPro" id="IPR035979">
    <property type="entry name" value="RBD_domain_sf"/>
</dbReference>
<feature type="region of interest" description="Disordered" evidence="5">
    <location>
        <begin position="301"/>
        <end position="331"/>
    </location>
</feature>
<dbReference type="SUPFAM" id="SSF54928">
    <property type="entry name" value="RNA-binding domain, RBD"/>
    <property type="match status" value="1"/>
</dbReference>
<dbReference type="AlphaFoldDB" id="A0A2P6QNS0"/>
<dbReference type="OrthoDB" id="21643at2759"/>
<keyword evidence="3" id="KW-0539">Nucleus</keyword>
<keyword evidence="8" id="KW-1185">Reference proteome</keyword>
<evidence type="ECO:0000313" key="7">
    <source>
        <dbReference type="EMBL" id="PRQ35829.1"/>
    </source>
</evidence>
<evidence type="ECO:0000256" key="5">
    <source>
        <dbReference type="SAM" id="MobiDB-lite"/>
    </source>
</evidence>
<feature type="compositionally biased region" description="Polar residues" evidence="5">
    <location>
        <begin position="360"/>
        <end position="377"/>
    </location>
</feature>
<protein>
    <submittedName>
        <fullName evidence="7">Putative nucleotide-binding alpha-beta plait domain-containing protein</fullName>
    </submittedName>
</protein>
<proteinExistence type="predicted"/>
<evidence type="ECO:0000256" key="3">
    <source>
        <dbReference type="ARBA" id="ARBA00023242"/>
    </source>
</evidence>
<dbReference type="PROSITE" id="PS50102">
    <property type="entry name" value="RRM"/>
    <property type="match status" value="1"/>
</dbReference>
<evidence type="ECO:0000256" key="4">
    <source>
        <dbReference type="PROSITE-ProRule" id="PRU00176"/>
    </source>
</evidence>
<organism evidence="7 8">
    <name type="scientific">Rosa chinensis</name>
    <name type="common">China rose</name>
    <dbReference type="NCBI Taxonomy" id="74649"/>
    <lineage>
        <taxon>Eukaryota</taxon>
        <taxon>Viridiplantae</taxon>
        <taxon>Streptophyta</taxon>
        <taxon>Embryophyta</taxon>
        <taxon>Tracheophyta</taxon>
        <taxon>Spermatophyta</taxon>
        <taxon>Magnoliopsida</taxon>
        <taxon>eudicotyledons</taxon>
        <taxon>Gunneridae</taxon>
        <taxon>Pentapetalae</taxon>
        <taxon>rosids</taxon>
        <taxon>fabids</taxon>
        <taxon>Rosales</taxon>
        <taxon>Rosaceae</taxon>
        <taxon>Rosoideae</taxon>
        <taxon>Rosoideae incertae sedis</taxon>
        <taxon>Rosa</taxon>
    </lineage>
</organism>
<feature type="region of interest" description="Disordered" evidence="5">
    <location>
        <begin position="350"/>
        <end position="510"/>
    </location>
</feature>
<dbReference type="PANTHER" id="PTHR23099:SF0">
    <property type="entry name" value="GERM CELL NUCLEAR ACIDIC PROTEIN"/>
    <property type="match status" value="1"/>
</dbReference>
<dbReference type="OMA" id="CVWKGGK"/>
<name>A0A2P6QNS0_ROSCH</name>
<feature type="compositionally biased region" description="Basic and acidic residues" evidence="5">
    <location>
        <begin position="397"/>
        <end position="407"/>
    </location>
</feature>
<dbReference type="STRING" id="74649.A0A2P6QNS0"/>
<dbReference type="CDD" id="cd12226">
    <property type="entry name" value="RRM_NOL8"/>
    <property type="match status" value="1"/>
</dbReference>
<dbReference type="SMART" id="SM00360">
    <property type="entry name" value="RRM"/>
    <property type="match status" value="1"/>
</dbReference>
<gene>
    <name evidence="7" type="ORF">RchiOBHm_Chr4g0384741</name>
</gene>
<feature type="domain" description="RRM" evidence="6">
    <location>
        <begin position="11"/>
        <end position="88"/>
    </location>
</feature>
<feature type="compositionally biased region" description="Basic and acidic residues" evidence="5">
    <location>
        <begin position="312"/>
        <end position="322"/>
    </location>
</feature>
<dbReference type="InterPro" id="IPR034138">
    <property type="entry name" value="NOP8_RRM"/>
</dbReference>
<feature type="region of interest" description="Disordered" evidence="5">
    <location>
        <begin position="561"/>
        <end position="592"/>
    </location>
</feature>
<evidence type="ECO:0000256" key="1">
    <source>
        <dbReference type="ARBA" id="ARBA00004604"/>
    </source>
</evidence>
<evidence type="ECO:0000313" key="8">
    <source>
        <dbReference type="Proteomes" id="UP000238479"/>
    </source>
</evidence>
<comment type="subcellular location">
    <subcellularLocation>
        <location evidence="1">Nucleus</location>
        <location evidence="1">Nucleolus</location>
    </subcellularLocation>
</comment>
<dbReference type="InterPro" id="IPR000504">
    <property type="entry name" value="RRM_dom"/>
</dbReference>